<keyword evidence="2" id="KW-1185">Reference proteome</keyword>
<accession>A0ABP0I768</accession>
<evidence type="ECO:0000313" key="2">
    <source>
        <dbReference type="Proteomes" id="UP001642464"/>
    </source>
</evidence>
<proteinExistence type="predicted"/>
<evidence type="ECO:0000313" key="1">
    <source>
        <dbReference type="EMBL" id="CAK8998416.1"/>
    </source>
</evidence>
<protein>
    <submittedName>
        <fullName evidence="1">Uncharacterized protein</fullName>
    </submittedName>
</protein>
<name>A0ABP0I768_9DINO</name>
<gene>
    <name evidence="1" type="ORF">SCF082_LOCUS5640</name>
</gene>
<sequence>MRQALGIAVWRFAQAEAQKEDDLLGGESLQRAARIEYAIKAAEAQGVDPRHQSLSKALQIAFDLRALRAMRYCQHLMSSIEPDVLGSAGKVANLIDQVIQDASELYGVPKDHKHMEEARRLVLKARTEEAQAKRRAAQS</sequence>
<organism evidence="1 2">
    <name type="scientific">Durusdinium trenchii</name>
    <dbReference type="NCBI Taxonomy" id="1381693"/>
    <lineage>
        <taxon>Eukaryota</taxon>
        <taxon>Sar</taxon>
        <taxon>Alveolata</taxon>
        <taxon>Dinophyceae</taxon>
        <taxon>Suessiales</taxon>
        <taxon>Symbiodiniaceae</taxon>
        <taxon>Durusdinium</taxon>
    </lineage>
</organism>
<comment type="caution">
    <text evidence="1">The sequence shown here is derived from an EMBL/GenBank/DDBJ whole genome shotgun (WGS) entry which is preliminary data.</text>
</comment>
<dbReference type="Proteomes" id="UP001642464">
    <property type="component" value="Unassembled WGS sequence"/>
</dbReference>
<reference evidence="1 2" key="1">
    <citation type="submission" date="2024-02" db="EMBL/GenBank/DDBJ databases">
        <authorList>
            <person name="Chen Y."/>
            <person name="Shah S."/>
            <person name="Dougan E. K."/>
            <person name="Thang M."/>
            <person name="Chan C."/>
        </authorList>
    </citation>
    <scope>NUCLEOTIDE SEQUENCE [LARGE SCALE GENOMIC DNA]</scope>
</reference>
<dbReference type="EMBL" id="CAXAMM010003069">
    <property type="protein sequence ID" value="CAK8998416.1"/>
    <property type="molecule type" value="Genomic_DNA"/>
</dbReference>